<keyword evidence="2" id="KW-1185">Reference proteome</keyword>
<protein>
    <submittedName>
        <fullName evidence="1">Uncharacterized protein</fullName>
    </submittedName>
</protein>
<dbReference type="EMBL" id="JAUDFV010000147">
    <property type="protein sequence ID" value="KAL2720311.1"/>
    <property type="molecule type" value="Genomic_DNA"/>
</dbReference>
<name>A0ABD2AI71_VESSQ</name>
<gene>
    <name evidence="1" type="ORF">V1478_010577</name>
</gene>
<sequence>MRTDRAGEWFDNGPGVRNPHFRIRKFEEFSEKYTTLRLWFVHHCPILHIINRPYPQTRHFEIERASCFTNIEREPALVGISKDIPSLKIIVPELSTV</sequence>
<dbReference type="AlphaFoldDB" id="A0ABD2AI71"/>
<accession>A0ABD2AI71</accession>
<evidence type="ECO:0000313" key="1">
    <source>
        <dbReference type="EMBL" id="KAL2720311.1"/>
    </source>
</evidence>
<comment type="caution">
    <text evidence="1">The sequence shown here is derived from an EMBL/GenBank/DDBJ whole genome shotgun (WGS) entry which is preliminary data.</text>
</comment>
<dbReference type="Proteomes" id="UP001607302">
    <property type="component" value="Unassembled WGS sequence"/>
</dbReference>
<reference evidence="1 2" key="1">
    <citation type="journal article" date="2024" name="Ann. Entomol. Soc. Am.">
        <title>Genomic analyses of the southern and eastern yellowjacket wasps (Hymenoptera: Vespidae) reveal evolutionary signatures of social life.</title>
        <authorList>
            <person name="Catto M.A."/>
            <person name="Caine P.B."/>
            <person name="Orr S.E."/>
            <person name="Hunt B.G."/>
            <person name="Goodisman M.A.D."/>
        </authorList>
    </citation>
    <scope>NUCLEOTIDE SEQUENCE [LARGE SCALE GENOMIC DNA]</scope>
    <source>
        <strain evidence="1">233</strain>
        <tissue evidence="1">Head and thorax</tissue>
    </source>
</reference>
<evidence type="ECO:0000313" key="2">
    <source>
        <dbReference type="Proteomes" id="UP001607302"/>
    </source>
</evidence>
<proteinExistence type="predicted"/>
<organism evidence="1 2">
    <name type="scientific">Vespula squamosa</name>
    <name type="common">Southern yellow jacket</name>
    <name type="synonym">Wasp</name>
    <dbReference type="NCBI Taxonomy" id="30214"/>
    <lineage>
        <taxon>Eukaryota</taxon>
        <taxon>Metazoa</taxon>
        <taxon>Ecdysozoa</taxon>
        <taxon>Arthropoda</taxon>
        <taxon>Hexapoda</taxon>
        <taxon>Insecta</taxon>
        <taxon>Pterygota</taxon>
        <taxon>Neoptera</taxon>
        <taxon>Endopterygota</taxon>
        <taxon>Hymenoptera</taxon>
        <taxon>Apocrita</taxon>
        <taxon>Aculeata</taxon>
        <taxon>Vespoidea</taxon>
        <taxon>Vespidae</taxon>
        <taxon>Vespinae</taxon>
        <taxon>Vespula</taxon>
    </lineage>
</organism>